<keyword evidence="1" id="KW-1133">Transmembrane helix</keyword>
<gene>
    <name evidence="2" type="ORF">UFOVP155_68</name>
</gene>
<reference evidence="2" key="1">
    <citation type="submission" date="2020-05" db="EMBL/GenBank/DDBJ databases">
        <authorList>
            <person name="Chiriac C."/>
            <person name="Salcher M."/>
            <person name="Ghai R."/>
            <person name="Kavagutti S V."/>
        </authorList>
    </citation>
    <scope>NUCLEOTIDE SEQUENCE</scope>
</reference>
<keyword evidence="1" id="KW-0812">Transmembrane</keyword>
<keyword evidence="1" id="KW-0472">Membrane</keyword>
<name>A0A6J7W8S3_9CAUD</name>
<proteinExistence type="predicted"/>
<accession>A0A6J7W8S3</accession>
<sequence>MSAWLIILTGAIYAYVAIEQGMKGNTGMAMAYAGYAFSNIGLWMLAR</sequence>
<protein>
    <submittedName>
        <fullName evidence="2">Uncharacterized protein</fullName>
    </submittedName>
</protein>
<dbReference type="EMBL" id="LR798203">
    <property type="protein sequence ID" value="CAB5171117.1"/>
    <property type="molecule type" value="Genomic_DNA"/>
</dbReference>
<organism evidence="2">
    <name type="scientific">uncultured Caudovirales phage</name>
    <dbReference type="NCBI Taxonomy" id="2100421"/>
    <lineage>
        <taxon>Viruses</taxon>
        <taxon>Duplodnaviria</taxon>
        <taxon>Heunggongvirae</taxon>
        <taxon>Uroviricota</taxon>
        <taxon>Caudoviricetes</taxon>
        <taxon>Peduoviridae</taxon>
        <taxon>Maltschvirus</taxon>
        <taxon>Maltschvirus maltsch</taxon>
    </lineage>
</organism>
<feature type="transmembrane region" description="Helical" evidence="1">
    <location>
        <begin position="30"/>
        <end position="46"/>
    </location>
</feature>
<evidence type="ECO:0000256" key="1">
    <source>
        <dbReference type="SAM" id="Phobius"/>
    </source>
</evidence>
<evidence type="ECO:0000313" key="2">
    <source>
        <dbReference type="EMBL" id="CAB5171117.1"/>
    </source>
</evidence>